<organism evidence="1 2">
    <name type="scientific">Blautia hydrogenotrophica (strain DSM 10507 / JCM 14656 / S5a33)</name>
    <name type="common">Ruminococcus hydrogenotrophicus</name>
    <dbReference type="NCBI Taxonomy" id="476272"/>
    <lineage>
        <taxon>Bacteria</taxon>
        <taxon>Bacillati</taxon>
        <taxon>Bacillota</taxon>
        <taxon>Clostridia</taxon>
        <taxon>Lachnospirales</taxon>
        <taxon>Lachnospiraceae</taxon>
        <taxon>Blautia</taxon>
    </lineage>
</organism>
<dbReference type="HOGENOM" id="CLU_2204915_0_0_9"/>
<dbReference type="Proteomes" id="UP000003100">
    <property type="component" value="Unassembled WGS sequence"/>
</dbReference>
<evidence type="ECO:0000313" key="1">
    <source>
        <dbReference type="EMBL" id="EEG49338.1"/>
    </source>
</evidence>
<dbReference type="EMBL" id="ACBZ01000088">
    <property type="protein sequence ID" value="EEG49338.1"/>
    <property type="molecule type" value="Genomic_DNA"/>
</dbReference>
<dbReference type="PATRIC" id="fig|476272.21.peg.2118"/>
<accession>C0CLM1</accession>
<dbReference type="AlphaFoldDB" id="C0CLM1"/>
<sequence length="107" mass="12658">MKNTVKTRDFKGTQKVLPKKENGNLCILGGQMAGVNKQDIPLEARFMTEFWDMVKKFWIPEDADEYWKGLSDYANRLYEKYPTDFCKGQIVAYAKYLNEKYQKLKKE</sequence>
<reference evidence="1 2" key="2">
    <citation type="submission" date="2009-02" db="EMBL/GenBank/DDBJ databases">
        <title>Draft genome sequence of Blautia hydrogenotrophica DSM 10507 (Ruminococcus hydrogenotrophicus DSM 10507).</title>
        <authorList>
            <person name="Sudarsanam P."/>
            <person name="Ley R."/>
            <person name="Guruge J."/>
            <person name="Turnbaugh P.J."/>
            <person name="Mahowald M."/>
            <person name="Liep D."/>
            <person name="Gordon J."/>
        </authorList>
    </citation>
    <scope>NUCLEOTIDE SEQUENCE [LARGE SCALE GENOMIC DNA]</scope>
    <source>
        <strain evidence="2">DSM 10507 / JCM 14656 / S5a33</strain>
    </source>
</reference>
<reference evidence="1 2" key="1">
    <citation type="submission" date="2009-01" db="EMBL/GenBank/DDBJ databases">
        <authorList>
            <person name="Fulton L."/>
            <person name="Clifton S."/>
            <person name="Fulton B."/>
            <person name="Xu J."/>
            <person name="Minx P."/>
            <person name="Pepin K.H."/>
            <person name="Johnson M."/>
            <person name="Bhonagiri V."/>
            <person name="Nash W.E."/>
            <person name="Mardis E.R."/>
            <person name="Wilson R.K."/>
        </authorList>
    </citation>
    <scope>NUCLEOTIDE SEQUENCE [LARGE SCALE GENOMIC DNA]</scope>
    <source>
        <strain evidence="2">DSM 10507 / JCM 14656 / S5a33</strain>
    </source>
</reference>
<keyword evidence="2" id="KW-1185">Reference proteome</keyword>
<evidence type="ECO:0000313" key="2">
    <source>
        <dbReference type="Proteomes" id="UP000003100"/>
    </source>
</evidence>
<protein>
    <submittedName>
        <fullName evidence="1">Uncharacterized protein</fullName>
    </submittedName>
</protein>
<gene>
    <name evidence="1" type="ORF">RUMHYD_01743</name>
</gene>
<comment type="caution">
    <text evidence="1">The sequence shown here is derived from an EMBL/GenBank/DDBJ whole genome shotgun (WGS) entry which is preliminary data.</text>
</comment>
<name>C0CLM1_BLAHS</name>
<proteinExistence type="predicted"/>